<evidence type="ECO:0000256" key="13">
    <source>
        <dbReference type="ARBA" id="ARBA00082130"/>
    </source>
</evidence>
<evidence type="ECO:0000256" key="8">
    <source>
        <dbReference type="ARBA" id="ARBA00022989"/>
    </source>
</evidence>
<gene>
    <name evidence="16" type="primary">Mfsd10</name>
    <name evidence="16" type="ORF">BALREX_R08163</name>
</gene>
<evidence type="ECO:0000256" key="1">
    <source>
        <dbReference type="ARBA" id="ARBA00004473"/>
    </source>
</evidence>
<dbReference type="Proteomes" id="UP000528411">
    <property type="component" value="Unassembled WGS sequence"/>
</dbReference>
<evidence type="ECO:0000313" key="16">
    <source>
        <dbReference type="EMBL" id="NXS45924.1"/>
    </source>
</evidence>
<dbReference type="InterPro" id="IPR020846">
    <property type="entry name" value="MFS_dom"/>
</dbReference>
<dbReference type="GO" id="GO:0031526">
    <property type="term" value="C:brush border membrane"/>
    <property type="evidence" value="ECO:0007669"/>
    <property type="project" value="TreeGrafter"/>
</dbReference>
<name>A0A7L2UJU3_BALRX</name>
<comment type="subcellular location">
    <subcellularLocation>
        <location evidence="2">Cell membrane</location>
        <topology evidence="2">Multi-pass membrane protein</topology>
    </subcellularLocation>
    <subcellularLocation>
        <location evidence="1">Nucleus inner membrane</location>
        <topology evidence="1">Multi-pass membrane protein</topology>
    </subcellularLocation>
</comment>
<feature type="transmembrane region" description="Helical" evidence="14">
    <location>
        <begin position="428"/>
        <end position="447"/>
    </location>
</feature>
<feature type="transmembrane region" description="Helical" evidence="14">
    <location>
        <begin position="86"/>
        <end position="107"/>
    </location>
</feature>
<dbReference type="FunFam" id="1.20.1250.20:FF:000181">
    <property type="entry name" value="Major facilitator superfamily domain-containing protein 10"/>
    <property type="match status" value="1"/>
</dbReference>
<evidence type="ECO:0000256" key="7">
    <source>
        <dbReference type="ARBA" id="ARBA00022703"/>
    </source>
</evidence>
<feature type="transmembrane region" description="Helical" evidence="14">
    <location>
        <begin position="177"/>
        <end position="200"/>
    </location>
</feature>
<evidence type="ECO:0000256" key="2">
    <source>
        <dbReference type="ARBA" id="ARBA00004651"/>
    </source>
</evidence>
<keyword evidence="10" id="KW-0539">Nucleus</keyword>
<proteinExistence type="inferred from homology"/>
<dbReference type="GO" id="GO:0005637">
    <property type="term" value="C:nuclear inner membrane"/>
    <property type="evidence" value="ECO:0007669"/>
    <property type="project" value="UniProtKB-SubCell"/>
</dbReference>
<dbReference type="PROSITE" id="PS50850">
    <property type="entry name" value="MFS"/>
    <property type="match status" value="1"/>
</dbReference>
<comment type="similarity">
    <text evidence="3">Belongs to the major facilitator superfamily.</text>
</comment>
<evidence type="ECO:0000256" key="11">
    <source>
        <dbReference type="ARBA" id="ARBA00058620"/>
    </source>
</evidence>
<keyword evidence="17" id="KW-1185">Reference proteome</keyword>
<dbReference type="PANTHER" id="PTHR23504:SF31">
    <property type="entry name" value="MAJOR FACILITATOR SUPERFAMILY DOMAIN-CONTAINING PROTEIN 10"/>
    <property type="match status" value="1"/>
</dbReference>
<feature type="transmembrane region" description="Helical" evidence="14">
    <location>
        <begin position="369"/>
        <end position="389"/>
    </location>
</feature>
<evidence type="ECO:0000256" key="6">
    <source>
        <dbReference type="ARBA" id="ARBA00022692"/>
    </source>
</evidence>
<keyword evidence="7" id="KW-0053">Apoptosis</keyword>
<dbReference type="InterPro" id="IPR036259">
    <property type="entry name" value="MFS_trans_sf"/>
</dbReference>
<evidence type="ECO:0000256" key="9">
    <source>
        <dbReference type="ARBA" id="ARBA00023136"/>
    </source>
</evidence>
<feature type="domain" description="Major facilitator superfamily (MFS) profile" evidence="15">
    <location>
        <begin position="24"/>
        <end position="452"/>
    </location>
</feature>
<feature type="transmembrane region" description="Helical" evidence="14">
    <location>
        <begin position="276"/>
        <end position="293"/>
    </location>
</feature>
<dbReference type="AlphaFoldDB" id="A0A7L2UJU3"/>
<feature type="non-terminal residue" evidence="16">
    <location>
        <position position="1"/>
    </location>
</feature>
<dbReference type="PROSITE" id="PS00216">
    <property type="entry name" value="SUGAR_TRANSPORT_1"/>
    <property type="match status" value="1"/>
</dbReference>
<dbReference type="Gene3D" id="1.20.1250.20">
    <property type="entry name" value="MFS general substrate transporter like domains"/>
    <property type="match status" value="1"/>
</dbReference>
<sequence length="454" mass="49577">MALRESETSSSSINDKQEQNCSRIITIVFLALFIDLLGFALILPLFPSILDYYSQTEDGFYLSLQQGVDWFAVMVGMPPERKYNSVLFGGLIGSIFSILQFFSSPLTGAVSDCLGRRPVILMTVMGLITSYTLWAASRTFGIFLLSRMICGISKGNVSLSTAIIADLHSPKARSKGMAMIGVAFSLGFTLGPMIGAYLAMETEKGEVFYLRSALLALIYYIRFLNKPLSFSDQVSSVTSGFQAAVDLLSPFALFQFSAVTRGKESPSEENLQNLKILGLAYFLYLFLFSGLEYTLSFLTHQRFQFSSMQQGKMFFFIGITMAVIQGGYARRIKPGNEIRAVKRAIMLLIPAFLLIGWAANVTMLSVGLLLYSFAAAIVIPCLSAVVSGYGSASQKGRVMGILRSLGALARALGPILSATVYWLAGAEVCFTVCGAFFLIPFVVLGSVKQQTKEE</sequence>
<feature type="transmembrane region" description="Helical" evidence="14">
    <location>
        <begin position="344"/>
        <end position="363"/>
    </location>
</feature>
<dbReference type="GO" id="GO:0006915">
    <property type="term" value="P:apoptotic process"/>
    <property type="evidence" value="ECO:0007669"/>
    <property type="project" value="UniProtKB-KW"/>
</dbReference>
<dbReference type="Pfam" id="PF07690">
    <property type="entry name" value="MFS_1"/>
    <property type="match status" value="1"/>
</dbReference>
<keyword evidence="5" id="KW-1003">Cell membrane</keyword>
<keyword evidence="4" id="KW-0813">Transport</keyword>
<dbReference type="OrthoDB" id="196650at2759"/>
<organism evidence="16 17">
    <name type="scientific">Balaeniceps rex</name>
    <name type="common">Shoebill</name>
    <dbReference type="NCBI Taxonomy" id="33584"/>
    <lineage>
        <taxon>Eukaryota</taxon>
        <taxon>Metazoa</taxon>
        <taxon>Chordata</taxon>
        <taxon>Craniata</taxon>
        <taxon>Vertebrata</taxon>
        <taxon>Euteleostomi</taxon>
        <taxon>Archelosauria</taxon>
        <taxon>Archosauria</taxon>
        <taxon>Dinosauria</taxon>
        <taxon>Saurischia</taxon>
        <taxon>Theropoda</taxon>
        <taxon>Coelurosauria</taxon>
        <taxon>Aves</taxon>
        <taxon>Neognathae</taxon>
        <taxon>Neoaves</taxon>
        <taxon>Aequornithes</taxon>
        <taxon>Pelecaniformes</taxon>
        <taxon>Balaenicipitidae</taxon>
        <taxon>Balaeniceps</taxon>
    </lineage>
</organism>
<evidence type="ECO:0000256" key="5">
    <source>
        <dbReference type="ARBA" id="ARBA00022475"/>
    </source>
</evidence>
<evidence type="ECO:0000313" key="17">
    <source>
        <dbReference type="Proteomes" id="UP000528411"/>
    </source>
</evidence>
<dbReference type="InterPro" id="IPR005829">
    <property type="entry name" value="Sugar_transporter_CS"/>
</dbReference>
<accession>A0A7L2UJU3</accession>
<dbReference type="SUPFAM" id="SSF103473">
    <property type="entry name" value="MFS general substrate transporter"/>
    <property type="match status" value="1"/>
</dbReference>
<evidence type="ECO:0000259" key="15">
    <source>
        <dbReference type="PROSITE" id="PS50850"/>
    </source>
</evidence>
<protein>
    <recommendedName>
        <fullName evidence="12">Major facilitator superfamily domain-containing protein 10</fullName>
    </recommendedName>
    <alternativeName>
        <fullName evidence="13">Tetracycline transporter-like protein</fullName>
    </alternativeName>
</protein>
<keyword evidence="8 14" id="KW-1133">Transmembrane helix</keyword>
<dbReference type="InterPro" id="IPR011701">
    <property type="entry name" value="MFS"/>
</dbReference>
<evidence type="ECO:0000256" key="12">
    <source>
        <dbReference type="ARBA" id="ARBA00074276"/>
    </source>
</evidence>
<dbReference type="GO" id="GO:0022857">
    <property type="term" value="F:transmembrane transporter activity"/>
    <property type="evidence" value="ECO:0007669"/>
    <property type="project" value="InterPro"/>
</dbReference>
<feature type="transmembrane region" description="Helical" evidence="14">
    <location>
        <begin position="206"/>
        <end position="224"/>
    </location>
</feature>
<comment type="function">
    <text evidence="11">Probable organic anion transporter which may serve as a transporter for some non-steroidal anti-inflammatory drugs (NSAIDs) as well as other organic anions across the luminal membranes of renal proximal tubules at the final excretion step into the urine.</text>
</comment>
<reference evidence="16 17" key="1">
    <citation type="submission" date="2019-09" db="EMBL/GenBank/DDBJ databases">
        <title>Bird 10,000 Genomes (B10K) Project - Family phase.</title>
        <authorList>
            <person name="Zhang G."/>
        </authorList>
    </citation>
    <scope>NUCLEOTIDE SEQUENCE [LARGE SCALE GENOMIC DNA]</scope>
    <source>
        <strain evidence="16">B10K-DU-012-56</strain>
    </source>
</reference>
<evidence type="ECO:0000256" key="14">
    <source>
        <dbReference type="SAM" id="Phobius"/>
    </source>
</evidence>
<evidence type="ECO:0000256" key="10">
    <source>
        <dbReference type="ARBA" id="ARBA00023242"/>
    </source>
</evidence>
<keyword evidence="6 14" id="KW-0812">Transmembrane</keyword>
<feature type="transmembrane region" description="Helical" evidence="14">
    <location>
        <begin position="313"/>
        <end position="332"/>
    </location>
</feature>
<feature type="transmembrane region" description="Helical" evidence="14">
    <location>
        <begin position="21"/>
        <end position="46"/>
    </location>
</feature>
<evidence type="ECO:0000256" key="4">
    <source>
        <dbReference type="ARBA" id="ARBA00022448"/>
    </source>
</evidence>
<feature type="transmembrane region" description="Helical" evidence="14">
    <location>
        <begin position="119"/>
        <end position="136"/>
    </location>
</feature>
<comment type="caution">
    <text evidence="16">The sequence shown here is derived from an EMBL/GenBank/DDBJ whole genome shotgun (WGS) entry which is preliminary data.</text>
</comment>
<dbReference type="EMBL" id="VYZW01038865">
    <property type="protein sequence ID" value="NXS45924.1"/>
    <property type="molecule type" value="Genomic_DNA"/>
</dbReference>
<dbReference type="PANTHER" id="PTHR23504">
    <property type="entry name" value="MAJOR FACILITATOR SUPERFAMILY DOMAIN-CONTAINING PROTEIN 10"/>
    <property type="match status" value="1"/>
</dbReference>
<dbReference type="CDD" id="cd17389">
    <property type="entry name" value="MFS_MFSD10"/>
    <property type="match status" value="1"/>
</dbReference>
<evidence type="ECO:0000256" key="3">
    <source>
        <dbReference type="ARBA" id="ARBA00008335"/>
    </source>
</evidence>
<keyword evidence="9 14" id="KW-0472">Membrane</keyword>
<feature type="non-terminal residue" evidence="16">
    <location>
        <position position="454"/>
    </location>
</feature>